<dbReference type="PROSITE" id="PS01079">
    <property type="entry name" value="MOCF_BIOSYNTHESIS_2"/>
    <property type="match status" value="1"/>
</dbReference>
<dbReference type="Gene3D" id="2.170.190.11">
    <property type="entry name" value="Molybdopterin biosynthesis moea protein, domain 3"/>
    <property type="match status" value="1"/>
</dbReference>
<proteinExistence type="inferred from homology"/>
<dbReference type="Pfam" id="PF03453">
    <property type="entry name" value="MoeA_N"/>
    <property type="match status" value="1"/>
</dbReference>
<dbReference type="InterPro" id="IPR036135">
    <property type="entry name" value="MoeA_linker/N_sf"/>
</dbReference>
<keyword evidence="4 5" id="KW-0501">Molybdenum cofactor biosynthesis</keyword>
<evidence type="ECO:0000259" key="6">
    <source>
        <dbReference type="SMART" id="SM00852"/>
    </source>
</evidence>
<evidence type="ECO:0000256" key="2">
    <source>
        <dbReference type="ARBA" id="ARBA00007589"/>
    </source>
</evidence>
<dbReference type="NCBIfam" id="NF045515">
    <property type="entry name" value="Glp_gephyrin"/>
    <property type="match status" value="1"/>
</dbReference>
<dbReference type="InterPro" id="IPR005111">
    <property type="entry name" value="MoeA_C_domain_IV"/>
</dbReference>
<comment type="function">
    <text evidence="5">Catalyzes two steps in the biosynthesis of the molybdenum cofactor. In the first step, molybdopterin is adenylated. Subsequently, molybdate is inserted into adenylated molybdopterin and AMP is released.</text>
</comment>
<dbReference type="InterPro" id="IPR036425">
    <property type="entry name" value="MoaB/Mog-like_dom_sf"/>
</dbReference>
<comment type="catalytic activity">
    <reaction evidence="5">
        <text>molybdopterin + ATP + H(+) = adenylyl-molybdopterin + diphosphate</text>
        <dbReference type="Rhea" id="RHEA:31331"/>
        <dbReference type="ChEBI" id="CHEBI:15378"/>
        <dbReference type="ChEBI" id="CHEBI:30616"/>
        <dbReference type="ChEBI" id="CHEBI:33019"/>
        <dbReference type="ChEBI" id="CHEBI:58698"/>
        <dbReference type="ChEBI" id="CHEBI:62727"/>
    </reaction>
</comment>
<dbReference type="InterPro" id="IPR008284">
    <property type="entry name" value="MoCF_biosynth_CS"/>
</dbReference>
<keyword evidence="5" id="KW-0808">Transferase</keyword>
<dbReference type="SUPFAM" id="SSF63882">
    <property type="entry name" value="MoeA N-terminal region -like"/>
    <property type="match status" value="1"/>
</dbReference>
<dbReference type="PANTHER" id="PTHR10192:SF5">
    <property type="entry name" value="GEPHYRIN"/>
    <property type="match status" value="1"/>
</dbReference>
<evidence type="ECO:0000313" key="8">
    <source>
        <dbReference type="Proteomes" id="UP001359485"/>
    </source>
</evidence>
<name>A0ABR1B5U0_POLSC</name>
<evidence type="ECO:0000256" key="5">
    <source>
        <dbReference type="RuleBase" id="RU365090"/>
    </source>
</evidence>
<accession>A0ABR1B5U0</accession>
<dbReference type="Pfam" id="PF00994">
    <property type="entry name" value="MoCF_biosynth"/>
    <property type="match status" value="2"/>
</dbReference>
<feature type="domain" description="MoaB/Mog" evidence="6">
    <location>
        <begin position="7"/>
        <end position="154"/>
    </location>
</feature>
<keyword evidence="8" id="KW-1185">Reference proteome</keyword>
<keyword evidence="5" id="KW-0479">Metal-binding</keyword>
<dbReference type="SUPFAM" id="SSF53218">
    <property type="entry name" value="Molybdenum cofactor biosynthesis proteins"/>
    <property type="match status" value="2"/>
</dbReference>
<dbReference type="InterPro" id="IPR036688">
    <property type="entry name" value="MoeA_C_domain_IV_sf"/>
</dbReference>
<dbReference type="CDD" id="cd00886">
    <property type="entry name" value="MogA_MoaB"/>
    <property type="match status" value="1"/>
</dbReference>
<comment type="caution">
    <text evidence="7">The sequence shown here is derived from an EMBL/GenBank/DDBJ whole genome shotgun (WGS) entry which is preliminary data.</text>
</comment>
<dbReference type="InterPro" id="IPR038987">
    <property type="entry name" value="MoeA-like"/>
</dbReference>
<dbReference type="InterPro" id="IPR001453">
    <property type="entry name" value="MoaB/Mog_dom"/>
</dbReference>
<evidence type="ECO:0000256" key="3">
    <source>
        <dbReference type="ARBA" id="ARBA00008339"/>
    </source>
</evidence>
<gene>
    <name evidence="7" type="ORF">RUM44_000562</name>
</gene>
<dbReference type="CDD" id="cd00887">
    <property type="entry name" value="MoeA"/>
    <property type="match status" value="1"/>
</dbReference>
<evidence type="ECO:0000313" key="7">
    <source>
        <dbReference type="EMBL" id="KAK6635311.1"/>
    </source>
</evidence>
<dbReference type="SUPFAM" id="SSF63867">
    <property type="entry name" value="MoeA C-terminal domain-like"/>
    <property type="match status" value="1"/>
</dbReference>
<comment type="similarity">
    <text evidence="3">In the C-terminal section; belongs to the MoeA family.</text>
</comment>
<comment type="catalytic activity">
    <reaction evidence="5">
        <text>adenylyl-molybdopterin + molybdate = Mo-molybdopterin + AMP + H(+)</text>
        <dbReference type="Rhea" id="RHEA:35047"/>
        <dbReference type="ChEBI" id="CHEBI:15378"/>
        <dbReference type="ChEBI" id="CHEBI:36264"/>
        <dbReference type="ChEBI" id="CHEBI:62727"/>
        <dbReference type="ChEBI" id="CHEBI:71302"/>
        <dbReference type="ChEBI" id="CHEBI:456215"/>
    </reaction>
</comment>
<comment type="similarity">
    <text evidence="5">Belongs to the MoeA family.</text>
</comment>
<comment type="cofactor">
    <cofactor evidence="5">
        <name>Mg(2+)</name>
        <dbReference type="ChEBI" id="CHEBI:18420"/>
    </cofactor>
</comment>
<dbReference type="InterPro" id="IPR005110">
    <property type="entry name" value="MoeA_linker/N"/>
</dbReference>
<sequence>MSSITVGVLTVSDSCYSSKASDTSGLNLVQMINGGILKNAKVVETAIVPDVGEEIKKKLLEWCDKKKMNVIFTTGGTGVAPRDVTPEATLSLLDREIPGIPSLIFKRSSEVTPLAALSRGVAGVRGKSLIINLPGSKKASEECLEAVSTVIGHAVDLVCDVKASVEKLHLSLQTKKSKVKAINEEERVRKSPYSCLKVVDAQAIVFERTYDFRKEKNMAYEKSLGYVLAKQVNAIDNLPPFNASIKDGYAILSFDKSNPKRLIERCAAGALPENEIKPGCCISVNTGAPIPEGADAVVPVEDTFIRKSGGETQIGITSFPPAGENIRPKGSDFKEGSLLVAVGTYLGSSALGQLAAAGILSVTVFDKPVVSVLSTGDEIVNPEDKLGPGQVRDSNRVTLISMLKEEGFQAHDLGIVKDEPDALYSRLSKAFIISDVVVTTGSMSMGDRDYLKEVLMADFGAEVLFGAVFMKPGKPTAFATLNYEGKKKIWFGLPGNPASAVVTTHLFMLPALRNISGNANLLPPRVVATLTFDIHQLDRPHYHRGVLTYTAGKFSVATTGSQSSSRVGSCLDANCLIEIAPGIDVVRQGSQVSVLVIGKHF</sequence>
<comment type="pathway">
    <text evidence="1 5">Cofactor biosynthesis; molybdopterin biosynthesis.</text>
</comment>
<keyword evidence="5" id="KW-0500">Molybdenum</keyword>
<dbReference type="Gene3D" id="3.40.980.10">
    <property type="entry name" value="MoaB/Mog-like domain"/>
    <property type="match status" value="2"/>
</dbReference>
<evidence type="ECO:0000256" key="4">
    <source>
        <dbReference type="ARBA" id="ARBA00023150"/>
    </source>
</evidence>
<dbReference type="Proteomes" id="UP001359485">
    <property type="component" value="Unassembled WGS sequence"/>
</dbReference>
<organism evidence="7 8">
    <name type="scientific">Polyplax serrata</name>
    <name type="common">Common mouse louse</name>
    <dbReference type="NCBI Taxonomy" id="468196"/>
    <lineage>
        <taxon>Eukaryota</taxon>
        <taxon>Metazoa</taxon>
        <taxon>Ecdysozoa</taxon>
        <taxon>Arthropoda</taxon>
        <taxon>Hexapoda</taxon>
        <taxon>Insecta</taxon>
        <taxon>Pterygota</taxon>
        <taxon>Neoptera</taxon>
        <taxon>Paraneoptera</taxon>
        <taxon>Psocodea</taxon>
        <taxon>Troctomorpha</taxon>
        <taxon>Phthiraptera</taxon>
        <taxon>Anoplura</taxon>
        <taxon>Polyplacidae</taxon>
        <taxon>Polyplax</taxon>
    </lineage>
</organism>
<dbReference type="PANTHER" id="PTHR10192">
    <property type="entry name" value="MOLYBDOPTERIN BIOSYNTHESIS PROTEIN"/>
    <property type="match status" value="1"/>
</dbReference>
<dbReference type="SMART" id="SM00852">
    <property type="entry name" value="MoCF_biosynth"/>
    <property type="match status" value="2"/>
</dbReference>
<dbReference type="Gene3D" id="2.40.340.10">
    <property type="entry name" value="MoeA, C-terminal, domain IV"/>
    <property type="match status" value="1"/>
</dbReference>
<reference evidence="7 8" key="1">
    <citation type="submission" date="2023-09" db="EMBL/GenBank/DDBJ databases">
        <title>Genomes of two closely related lineages of the louse Polyplax serrata with different host specificities.</title>
        <authorList>
            <person name="Martinu J."/>
            <person name="Tarabai H."/>
            <person name="Stefka J."/>
            <person name="Hypsa V."/>
        </authorList>
    </citation>
    <scope>NUCLEOTIDE SEQUENCE [LARGE SCALE GENOMIC DNA]</scope>
    <source>
        <strain evidence="7">98ZLc_SE</strain>
    </source>
</reference>
<evidence type="ECO:0000256" key="1">
    <source>
        <dbReference type="ARBA" id="ARBA00005046"/>
    </source>
</evidence>
<dbReference type="Pfam" id="PF03454">
    <property type="entry name" value="MoeA_C"/>
    <property type="match status" value="1"/>
</dbReference>
<dbReference type="NCBIfam" id="TIGR00177">
    <property type="entry name" value="molyb_syn"/>
    <property type="match status" value="2"/>
</dbReference>
<dbReference type="Gene3D" id="3.90.105.10">
    <property type="entry name" value="Molybdopterin biosynthesis moea protein, domain 2"/>
    <property type="match status" value="1"/>
</dbReference>
<feature type="domain" description="MoaB/Mog" evidence="6">
    <location>
        <begin position="371"/>
        <end position="514"/>
    </location>
</feature>
<protein>
    <recommendedName>
        <fullName evidence="6">MoaB/Mog domain-containing protein</fullName>
    </recommendedName>
</protein>
<dbReference type="EMBL" id="JAWJWF010000003">
    <property type="protein sequence ID" value="KAK6635311.1"/>
    <property type="molecule type" value="Genomic_DNA"/>
</dbReference>
<comment type="similarity">
    <text evidence="2">In the N-terminal section; belongs to the MoaB/Mog family.</text>
</comment>
<keyword evidence="5" id="KW-0460">Magnesium</keyword>